<name>A0A1W2CTQ4_9SPHI</name>
<dbReference type="RefSeq" id="WP_144008960.1">
    <property type="nucleotide sequence ID" value="NZ_FWXT01000002.1"/>
</dbReference>
<reference evidence="2" key="1">
    <citation type="submission" date="2017-04" db="EMBL/GenBank/DDBJ databases">
        <authorList>
            <person name="Varghese N."/>
            <person name="Submissions S."/>
        </authorList>
    </citation>
    <scope>NUCLEOTIDE SEQUENCE [LARGE SCALE GENOMIC DNA]</scope>
    <source>
        <strain evidence="2">DSM 12126</strain>
    </source>
</reference>
<sequence>MKIINQIFMTVVTVVVMYQVSLGQEKTPVKDFNAKWQLDADKTDFGDLPKQYVPTFLALTQTKDAFTIERKFVDLAEPTKQTLTLDGKPQESKDEGQEIVRTLALSENKKVLTVNTKIHVIPNDQDPFDITRIETYVLAEDGMTLMLTRTSIMPDGAKQTAKALYNKLK</sequence>
<keyword evidence="2" id="KW-1185">Reference proteome</keyword>
<evidence type="ECO:0000313" key="2">
    <source>
        <dbReference type="Proteomes" id="UP000192756"/>
    </source>
</evidence>
<proteinExistence type="predicted"/>
<organism evidence="1 2">
    <name type="scientific">Pedobacter africanus</name>
    <dbReference type="NCBI Taxonomy" id="151894"/>
    <lineage>
        <taxon>Bacteria</taxon>
        <taxon>Pseudomonadati</taxon>
        <taxon>Bacteroidota</taxon>
        <taxon>Sphingobacteriia</taxon>
        <taxon>Sphingobacteriales</taxon>
        <taxon>Sphingobacteriaceae</taxon>
        <taxon>Pedobacter</taxon>
    </lineage>
</organism>
<evidence type="ECO:0000313" key="1">
    <source>
        <dbReference type="EMBL" id="SMC88635.1"/>
    </source>
</evidence>
<dbReference type="AlphaFoldDB" id="A0A1W2CTQ4"/>
<dbReference type="Proteomes" id="UP000192756">
    <property type="component" value="Unassembled WGS sequence"/>
</dbReference>
<dbReference type="STRING" id="151894.SAMN04488524_3211"/>
<accession>A0A1W2CTQ4</accession>
<dbReference type="EMBL" id="FWXT01000002">
    <property type="protein sequence ID" value="SMC88635.1"/>
    <property type="molecule type" value="Genomic_DNA"/>
</dbReference>
<gene>
    <name evidence="1" type="ORF">SAMN04488524_3211</name>
</gene>
<protein>
    <submittedName>
        <fullName evidence="1">Uncharacterized protein</fullName>
    </submittedName>
</protein>